<feature type="compositionally biased region" description="Basic and acidic residues" evidence="1">
    <location>
        <begin position="297"/>
        <end position="307"/>
    </location>
</feature>
<feature type="compositionally biased region" description="Polar residues" evidence="1">
    <location>
        <begin position="401"/>
        <end position="413"/>
    </location>
</feature>
<dbReference type="OrthoDB" id="337038at2759"/>
<feature type="compositionally biased region" description="Low complexity" evidence="1">
    <location>
        <begin position="358"/>
        <end position="367"/>
    </location>
</feature>
<feature type="domain" description="SCP" evidence="2">
    <location>
        <begin position="36"/>
        <end position="152"/>
    </location>
</feature>
<dbReference type="InterPro" id="IPR034113">
    <property type="entry name" value="SCP_GAPR1-like"/>
</dbReference>
<feature type="region of interest" description="Disordered" evidence="1">
    <location>
        <begin position="243"/>
        <end position="265"/>
    </location>
</feature>
<feature type="compositionally biased region" description="Basic residues" evidence="1">
    <location>
        <begin position="368"/>
        <end position="378"/>
    </location>
</feature>
<evidence type="ECO:0000313" key="4">
    <source>
        <dbReference type="Proteomes" id="UP000770661"/>
    </source>
</evidence>
<dbReference type="Proteomes" id="UP000770661">
    <property type="component" value="Unassembled WGS sequence"/>
</dbReference>
<dbReference type="Gene3D" id="3.40.33.10">
    <property type="entry name" value="CAP"/>
    <property type="match status" value="1"/>
</dbReference>
<dbReference type="PANTHER" id="PTHR10334">
    <property type="entry name" value="CYSTEINE-RICH SECRETORY PROTEIN-RELATED"/>
    <property type="match status" value="1"/>
</dbReference>
<evidence type="ECO:0000256" key="1">
    <source>
        <dbReference type="SAM" id="MobiDB-lite"/>
    </source>
</evidence>
<keyword evidence="4" id="KW-1185">Reference proteome</keyword>
<feature type="region of interest" description="Disordered" evidence="1">
    <location>
        <begin position="358"/>
        <end position="413"/>
    </location>
</feature>
<accession>A0A8J4Y2D5</accession>
<comment type="caution">
    <text evidence="3">The sequence shown here is derived from an EMBL/GenBank/DDBJ whole genome shotgun (WGS) entry which is preliminary data.</text>
</comment>
<dbReference type="Pfam" id="PF00188">
    <property type="entry name" value="CAP"/>
    <property type="match status" value="1"/>
</dbReference>
<feature type="region of interest" description="Disordered" evidence="1">
    <location>
        <begin position="283"/>
        <end position="332"/>
    </location>
</feature>
<organism evidence="3 4">
    <name type="scientific">Chionoecetes opilio</name>
    <name type="common">Atlantic snow crab</name>
    <name type="synonym">Cancer opilio</name>
    <dbReference type="NCBI Taxonomy" id="41210"/>
    <lineage>
        <taxon>Eukaryota</taxon>
        <taxon>Metazoa</taxon>
        <taxon>Ecdysozoa</taxon>
        <taxon>Arthropoda</taxon>
        <taxon>Crustacea</taxon>
        <taxon>Multicrustacea</taxon>
        <taxon>Malacostraca</taxon>
        <taxon>Eumalacostraca</taxon>
        <taxon>Eucarida</taxon>
        <taxon>Decapoda</taxon>
        <taxon>Pleocyemata</taxon>
        <taxon>Brachyura</taxon>
        <taxon>Eubrachyura</taxon>
        <taxon>Majoidea</taxon>
        <taxon>Majidae</taxon>
        <taxon>Chionoecetes</taxon>
    </lineage>
</organism>
<dbReference type="CDD" id="cd05382">
    <property type="entry name" value="CAP_GAPR1-like"/>
    <property type="match status" value="1"/>
</dbReference>
<evidence type="ECO:0000259" key="2">
    <source>
        <dbReference type="SMART" id="SM00198"/>
    </source>
</evidence>
<dbReference type="AlphaFoldDB" id="A0A8J4Y2D5"/>
<reference evidence="3" key="1">
    <citation type="submission" date="2020-07" db="EMBL/GenBank/DDBJ databases">
        <title>The High-quality genome of the commercially important snow crab, Chionoecetes opilio.</title>
        <authorList>
            <person name="Jeong J.-H."/>
            <person name="Ryu S."/>
        </authorList>
    </citation>
    <scope>NUCLEOTIDE SEQUENCE</scope>
    <source>
        <strain evidence="3">MADBK_172401_WGS</strain>
        <tissue evidence="3">Digestive gland</tissue>
    </source>
</reference>
<dbReference type="SMART" id="SM00198">
    <property type="entry name" value="SCP"/>
    <property type="match status" value="1"/>
</dbReference>
<protein>
    <submittedName>
        <fullName evidence="3">Golgi-associated plant pathogenesis-related protein 1</fullName>
    </submittedName>
</protein>
<sequence>MCCVKCRRSEAPYIASLRPVVSPRGQEPEPCWEESEFVVSCLQAHNLYRARHSSPPLTLSNKLCRMAQEWVNQLAHTGTLRHRGHPDLGENLFCRNTALVLRGRTSVMPDITGPFTQMIWQSSREFGVGKARSRSGKIIVVAHYSPAGNTENDFKENVHPLNTRALAAEILGQTPSALALEGVDGRTVERVMRVLAAQPPRLTGRNATKVIAAHLLGHTASLVNTPDEELRVVINRPVSRKRRGFKRRASEGIRTASDTTSSVLGGIPELSCCPTRFRLRTRASVSPADVQSSVQHEPPEGSDREGEAASSSRNWLQPHSAEGSKGGADEGPTEVIELQRGDLGTPSSDAEVISSLSFSASPKYSSSRSKKPRLKKAGILKPNNSNSSPDPEVIRRESIDSVDSQSHPEPNAGVLQQGTAVKEVEESACGPIIDKHKLGLKLPFDIKEPEYGRLNYYALSPMRY</sequence>
<name>A0A8J4Y2D5_CHIOP</name>
<evidence type="ECO:0000313" key="3">
    <source>
        <dbReference type="EMBL" id="KAG0719082.1"/>
    </source>
</evidence>
<gene>
    <name evidence="3" type="primary">Glipr2</name>
    <name evidence="3" type="ORF">GWK47_051228</name>
</gene>
<dbReference type="SUPFAM" id="SSF55797">
    <property type="entry name" value="PR-1-like"/>
    <property type="match status" value="1"/>
</dbReference>
<dbReference type="InterPro" id="IPR035940">
    <property type="entry name" value="CAP_sf"/>
</dbReference>
<proteinExistence type="predicted"/>
<dbReference type="InterPro" id="IPR001283">
    <property type="entry name" value="CRISP-related"/>
</dbReference>
<dbReference type="InterPro" id="IPR014044">
    <property type="entry name" value="CAP_dom"/>
</dbReference>
<dbReference type="EMBL" id="JACEEZ010015084">
    <property type="protein sequence ID" value="KAG0719082.1"/>
    <property type="molecule type" value="Genomic_DNA"/>
</dbReference>